<gene>
    <name evidence="1" type="ORF">NJ75_02507</name>
</gene>
<name>A0A0B8ZRZ1_9SPHN</name>
<dbReference type="EMBL" id="JRVC01000011">
    <property type="protein sequence ID" value="KHS45900.1"/>
    <property type="molecule type" value="Genomic_DNA"/>
</dbReference>
<comment type="caution">
    <text evidence="1">The sequence shown here is derived from an EMBL/GenBank/DDBJ whole genome shotgun (WGS) entry which is preliminary data.</text>
</comment>
<dbReference type="PATRIC" id="fig|48936.3.peg.2515"/>
<dbReference type="RefSeq" id="WP_017499952.1">
    <property type="nucleotide sequence ID" value="NZ_JRVC01000011.1"/>
</dbReference>
<accession>A0A0B8ZRZ1</accession>
<organism evidence="1 2">
    <name type="scientific">Novosphingobium subterraneum</name>
    <dbReference type="NCBI Taxonomy" id="48936"/>
    <lineage>
        <taxon>Bacteria</taxon>
        <taxon>Pseudomonadati</taxon>
        <taxon>Pseudomonadota</taxon>
        <taxon>Alphaproteobacteria</taxon>
        <taxon>Sphingomonadales</taxon>
        <taxon>Sphingomonadaceae</taxon>
        <taxon>Novosphingobium</taxon>
    </lineage>
</organism>
<sequence>MADRVSASITIGGTLPASQLPAFAEAIANEGLSTEWDGEPFALGDLPEGEPLALMAHEVAWGRFEGLEAFCIAHGLFFARWSGAYACQWGAERTVFTGSGEPQSYAADEDDYILMGRCTAERLGSYAAIIAHFDAADFAVPPLVITPEREEASNG</sequence>
<protein>
    <submittedName>
        <fullName evidence="1">Uncharacterized protein</fullName>
    </submittedName>
</protein>
<dbReference type="AlphaFoldDB" id="A0A0B8ZRZ1"/>
<dbReference type="STRING" id="48936.NJ75_02507"/>
<reference evidence="1 2" key="1">
    <citation type="submission" date="2014-10" db="EMBL/GenBank/DDBJ databases">
        <title>Draft genome sequence of Novosphingobium subterraneum DSM 12447.</title>
        <authorList>
            <person name="Gan H.M."/>
            <person name="Gan H.Y."/>
            <person name="Savka M.A."/>
        </authorList>
    </citation>
    <scope>NUCLEOTIDE SEQUENCE [LARGE SCALE GENOMIC DNA]</scope>
    <source>
        <strain evidence="1 2">DSM 12447</strain>
    </source>
</reference>
<proteinExistence type="predicted"/>
<evidence type="ECO:0000313" key="1">
    <source>
        <dbReference type="EMBL" id="KHS45900.1"/>
    </source>
</evidence>
<evidence type="ECO:0000313" key="2">
    <source>
        <dbReference type="Proteomes" id="UP000031338"/>
    </source>
</evidence>
<dbReference type="Proteomes" id="UP000031338">
    <property type="component" value="Unassembled WGS sequence"/>
</dbReference>
<keyword evidence="2" id="KW-1185">Reference proteome</keyword>